<proteinExistence type="predicted"/>
<dbReference type="Proteomes" id="UP001287286">
    <property type="component" value="Unassembled WGS sequence"/>
</dbReference>
<organism evidence="2 3">
    <name type="scientific">Purpureocillium lilacinum</name>
    <name type="common">Paecilomyces lilacinus</name>
    <dbReference type="NCBI Taxonomy" id="33203"/>
    <lineage>
        <taxon>Eukaryota</taxon>
        <taxon>Fungi</taxon>
        <taxon>Dikarya</taxon>
        <taxon>Ascomycota</taxon>
        <taxon>Pezizomycotina</taxon>
        <taxon>Sordariomycetes</taxon>
        <taxon>Hypocreomycetidae</taxon>
        <taxon>Hypocreales</taxon>
        <taxon>Ophiocordycipitaceae</taxon>
        <taxon>Purpureocillium</taxon>
    </lineage>
</organism>
<comment type="caution">
    <text evidence="2">The sequence shown here is derived from an EMBL/GenBank/DDBJ whole genome shotgun (WGS) entry which is preliminary data.</text>
</comment>
<protein>
    <submittedName>
        <fullName evidence="2">Uncharacterized protein</fullName>
    </submittedName>
</protein>
<evidence type="ECO:0000256" key="1">
    <source>
        <dbReference type="SAM" id="MobiDB-lite"/>
    </source>
</evidence>
<keyword evidence="3" id="KW-1185">Reference proteome</keyword>
<gene>
    <name evidence="2" type="ORF">Purlil1_14268</name>
</gene>
<feature type="region of interest" description="Disordered" evidence="1">
    <location>
        <begin position="1"/>
        <end position="59"/>
    </location>
</feature>
<evidence type="ECO:0000313" key="3">
    <source>
        <dbReference type="Proteomes" id="UP001287286"/>
    </source>
</evidence>
<accession>A0ABR0BBR2</accession>
<name>A0ABR0BBR2_PURLI</name>
<evidence type="ECO:0000313" key="2">
    <source>
        <dbReference type="EMBL" id="KAK4061146.1"/>
    </source>
</evidence>
<feature type="compositionally biased region" description="Basic and acidic residues" evidence="1">
    <location>
        <begin position="26"/>
        <end position="59"/>
    </location>
</feature>
<sequence>MSTAAPLPPSVVQGGLPTPDGTPEPEDARNKAEEKRKREEEKRQKEAEQAATTRFRERYDRAKSEIDRLQSSNAAEAPLAVLGLKGDDVSTITIARAFTELGCLVHHKYMPDDNQEQAKKAFNDIMIAGEKLRVDDEARKEVEDWDGKKDLLRPIWLQERYELAEGKIKLLSDAESATNPLELLGLSSETASKAAVERTASAEC</sequence>
<reference evidence="2 3" key="1">
    <citation type="journal article" date="2024" name="Microbiol. Resour. Announc.">
        <title>Genome annotations for the ascomycete fungi Trichoderma harzianum, Trichoderma aggressivum, and Purpureocillium lilacinum.</title>
        <authorList>
            <person name="Beijen E.P.W."/>
            <person name="Ohm R.A."/>
        </authorList>
    </citation>
    <scope>NUCLEOTIDE SEQUENCE [LARGE SCALE GENOMIC DNA]</scope>
    <source>
        <strain evidence="2 3">CBS 150709</strain>
    </source>
</reference>
<dbReference type="EMBL" id="JAWRVI010000627">
    <property type="protein sequence ID" value="KAK4061146.1"/>
    <property type="molecule type" value="Genomic_DNA"/>
</dbReference>